<dbReference type="PROSITE" id="PS50878">
    <property type="entry name" value="RT_POL"/>
    <property type="match status" value="1"/>
</dbReference>
<keyword evidence="3" id="KW-0548">Nucleotidyltransferase</keyword>
<dbReference type="SMART" id="SM00507">
    <property type="entry name" value="HNHc"/>
    <property type="match status" value="1"/>
</dbReference>
<evidence type="ECO:0000313" key="4">
    <source>
        <dbReference type="Proteomes" id="UP000054770"/>
    </source>
</evidence>
<evidence type="ECO:0000256" key="1">
    <source>
        <dbReference type="ARBA" id="ARBA00034120"/>
    </source>
</evidence>
<dbReference type="CDD" id="cd01651">
    <property type="entry name" value="RT_G2_intron"/>
    <property type="match status" value="1"/>
</dbReference>
<dbReference type="InterPro" id="IPR003615">
    <property type="entry name" value="HNH_nuc"/>
</dbReference>
<gene>
    <name evidence="3" type="ORF">AWB68_08434</name>
</gene>
<dbReference type="InterPro" id="IPR025960">
    <property type="entry name" value="RVT_N"/>
</dbReference>
<comment type="caution">
    <text evidence="3">The sequence shown here is derived from an EMBL/GenBank/DDBJ whole genome shotgun (WGS) entry which is preliminary data.</text>
</comment>
<keyword evidence="4" id="KW-1185">Reference proteome</keyword>
<dbReference type="InterPro" id="IPR043502">
    <property type="entry name" value="DNA/RNA_pol_sf"/>
</dbReference>
<dbReference type="RefSeq" id="WP_087650136.1">
    <property type="nucleotide sequence ID" value="NZ_FCON02000297.1"/>
</dbReference>
<sequence>MTVQQQGTGASSDRAKHWHSIDWVRCHREVRRLQARIVKATQNGKHGKVKALQWLLTHSFSGKALAVKRVTGNRGKRTPGVDGVTWSTPGAKLRAVLSLKRRGYRPRPLRRIYIPKADEKKMRPLGIPCMVDRAWQALHLLALEPVAETTADPNSYGFRSARSTHDAIERCFEVLAKADRAQWILEADIRSCFDEISHDWLVANVPVDKAILRRWLKAGYLHNRVFHSTEAGTPQGGIVSPTLMNLTLDGLERTLQAKFHRGELNASKINIIRYADDFVITGVTREVLVDEVWPVVEQFLAERGLLLSPEKTRVTHIEEGFDFLGMNVRKYDGKLLIKPADTSVQRFLRKLRDVVKGNATARQDWLIRKLNPLIQGWANYYRHVVSKRIFSKVSQAIWLCLWSWARRRHPNKGARWVRQKYFRTVDARHWVFGTEIGKKLSTGKLELLTLYDIASSPIRRHRKIKAAANPFDLQWESYFEQRLGLAMLDSLKGRIRLIRLWLNQERACPVCHQMITKSSGWRLFHLERVVDGGTDASRNLVMLHPDCHRIARGRRVSVVKPAPETGL</sequence>
<dbReference type="Pfam" id="PF13655">
    <property type="entry name" value="RVT_N"/>
    <property type="match status" value="1"/>
</dbReference>
<dbReference type="OrthoDB" id="8538592at2"/>
<keyword evidence="3" id="KW-0808">Transferase</keyword>
<organism evidence="3 4">
    <name type="scientific">Caballeronia choica</name>
    <dbReference type="NCBI Taxonomy" id="326476"/>
    <lineage>
        <taxon>Bacteria</taxon>
        <taxon>Pseudomonadati</taxon>
        <taxon>Pseudomonadota</taxon>
        <taxon>Betaproteobacteria</taxon>
        <taxon>Burkholderiales</taxon>
        <taxon>Burkholderiaceae</taxon>
        <taxon>Caballeronia</taxon>
    </lineage>
</organism>
<dbReference type="Pfam" id="PF01844">
    <property type="entry name" value="HNH"/>
    <property type="match status" value="1"/>
</dbReference>
<comment type="similarity">
    <text evidence="1">Belongs to the bacterial reverse transcriptase family.</text>
</comment>
<dbReference type="Proteomes" id="UP000054770">
    <property type="component" value="Unassembled WGS sequence"/>
</dbReference>
<evidence type="ECO:0000313" key="3">
    <source>
        <dbReference type="EMBL" id="SAL87517.1"/>
    </source>
</evidence>
<dbReference type="EMBL" id="FCON02000297">
    <property type="protein sequence ID" value="SAL87517.1"/>
    <property type="molecule type" value="Genomic_DNA"/>
</dbReference>
<evidence type="ECO:0000259" key="2">
    <source>
        <dbReference type="PROSITE" id="PS50878"/>
    </source>
</evidence>
<dbReference type="AlphaFoldDB" id="A0A158L297"/>
<accession>A0A158L297</accession>
<dbReference type="NCBIfam" id="TIGR04416">
    <property type="entry name" value="group_II_RT_mat"/>
    <property type="match status" value="1"/>
</dbReference>
<keyword evidence="3" id="KW-0695">RNA-directed DNA polymerase</keyword>
<dbReference type="CDD" id="cd00085">
    <property type="entry name" value="HNHc"/>
    <property type="match status" value="1"/>
</dbReference>
<name>A0A158L297_9BURK</name>
<dbReference type="PANTHER" id="PTHR34047:SF10">
    <property type="entry name" value="GROUP II INTRON-ASSOCIATED OPEN READING FRAME"/>
    <property type="match status" value="1"/>
</dbReference>
<dbReference type="InterPro" id="IPR030931">
    <property type="entry name" value="Group_II_RT_mat"/>
</dbReference>
<dbReference type="InterPro" id="IPR000477">
    <property type="entry name" value="RT_dom"/>
</dbReference>
<feature type="domain" description="Reverse transcriptase" evidence="2">
    <location>
        <begin position="95"/>
        <end position="328"/>
    </location>
</feature>
<dbReference type="GO" id="GO:0004519">
    <property type="term" value="F:endonuclease activity"/>
    <property type="evidence" value="ECO:0007669"/>
    <property type="project" value="InterPro"/>
</dbReference>
<dbReference type="InterPro" id="IPR002711">
    <property type="entry name" value="HNH"/>
</dbReference>
<dbReference type="GO" id="GO:0003964">
    <property type="term" value="F:RNA-directed DNA polymerase activity"/>
    <property type="evidence" value="ECO:0007669"/>
    <property type="project" value="UniProtKB-KW"/>
</dbReference>
<protein>
    <submittedName>
        <fullName evidence="3">RNA-directed DNA polymerase</fullName>
    </submittedName>
</protein>
<dbReference type="PANTHER" id="PTHR34047">
    <property type="entry name" value="NUCLEAR INTRON MATURASE 1, MITOCHONDRIAL-RELATED"/>
    <property type="match status" value="1"/>
</dbReference>
<reference evidence="3" key="1">
    <citation type="submission" date="2016-01" db="EMBL/GenBank/DDBJ databases">
        <authorList>
            <person name="Peeters C."/>
        </authorList>
    </citation>
    <scope>NUCLEOTIDE SEQUENCE [LARGE SCALE GENOMIC DNA]</scope>
    <source>
        <strain evidence="3">LMG 22940</strain>
    </source>
</reference>
<dbReference type="SUPFAM" id="SSF56672">
    <property type="entry name" value="DNA/RNA polymerases"/>
    <property type="match status" value="1"/>
</dbReference>
<dbReference type="Pfam" id="PF08388">
    <property type="entry name" value="GIIM"/>
    <property type="match status" value="1"/>
</dbReference>
<proteinExistence type="inferred from homology"/>
<dbReference type="InterPro" id="IPR051083">
    <property type="entry name" value="GrpII_Intron_Splice-Mob/Def"/>
</dbReference>
<dbReference type="GO" id="GO:0008270">
    <property type="term" value="F:zinc ion binding"/>
    <property type="evidence" value="ECO:0007669"/>
    <property type="project" value="InterPro"/>
</dbReference>
<dbReference type="InterPro" id="IPR013597">
    <property type="entry name" value="Mat_intron_G2"/>
</dbReference>
<dbReference type="Pfam" id="PF00078">
    <property type="entry name" value="RVT_1"/>
    <property type="match status" value="1"/>
</dbReference>
<dbReference type="GO" id="GO:0003676">
    <property type="term" value="F:nucleic acid binding"/>
    <property type="evidence" value="ECO:0007669"/>
    <property type="project" value="InterPro"/>
</dbReference>